<dbReference type="Proteomes" id="UP000828924">
    <property type="component" value="Chromosome"/>
</dbReference>
<reference evidence="1 2" key="1">
    <citation type="submission" date="2021-03" db="EMBL/GenBank/DDBJ databases">
        <title>Complete genome of Streptomyces formicae strain 1H-GS9 (DSM 100524).</title>
        <authorList>
            <person name="Atanasov K.E."/>
            <person name="Altabella T."/>
            <person name="Ferrer A."/>
        </authorList>
    </citation>
    <scope>NUCLEOTIDE SEQUENCE [LARGE SCALE GENOMIC DNA]</scope>
    <source>
        <strain evidence="1 2">1H-GS9</strain>
    </source>
</reference>
<gene>
    <name evidence="1" type="ORF">J4032_19135</name>
</gene>
<dbReference type="Gene3D" id="3.20.170.20">
    <property type="entry name" value="Protein of unknown function DUF952"/>
    <property type="match status" value="1"/>
</dbReference>
<proteinExistence type="predicted"/>
<evidence type="ECO:0000313" key="2">
    <source>
        <dbReference type="Proteomes" id="UP000828924"/>
    </source>
</evidence>
<dbReference type="RefSeq" id="WP_242332108.1">
    <property type="nucleotide sequence ID" value="NZ_CP071872.1"/>
</dbReference>
<protein>
    <submittedName>
        <fullName evidence="1">DUF952 domain-containing protein</fullName>
    </submittedName>
</protein>
<accession>A0ABY3WL25</accession>
<dbReference type="Pfam" id="PF06108">
    <property type="entry name" value="DUF952"/>
    <property type="match status" value="1"/>
</dbReference>
<name>A0ABY3WL25_9ACTN</name>
<evidence type="ECO:0000313" key="1">
    <source>
        <dbReference type="EMBL" id="UNM13323.1"/>
    </source>
</evidence>
<keyword evidence="2" id="KW-1185">Reference proteome</keyword>
<sequence length="120" mass="13003">MIIHVAPLDDWLAVPERPYAPRSLSAEGFVHCSPDEETTLAVVSAYYRDTPGPLMALLIDESRLRATVRYEPAESSPPPGVAPGTLFPHVYGPIDRAAVAGLLEIHRDAQGRAVGFTPWA</sequence>
<dbReference type="EMBL" id="CP071872">
    <property type="protein sequence ID" value="UNM13323.1"/>
    <property type="molecule type" value="Genomic_DNA"/>
</dbReference>
<dbReference type="SUPFAM" id="SSF56399">
    <property type="entry name" value="ADP-ribosylation"/>
    <property type="match status" value="1"/>
</dbReference>
<dbReference type="InterPro" id="IPR009297">
    <property type="entry name" value="DUF952"/>
</dbReference>
<organism evidence="1 2">
    <name type="scientific">Streptomyces formicae</name>
    <dbReference type="NCBI Taxonomy" id="1616117"/>
    <lineage>
        <taxon>Bacteria</taxon>
        <taxon>Bacillati</taxon>
        <taxon>Actinomycetota</taxon>
        <taxon>Actinomycetes</taxon>
        <taxon>Kitasatosporales</taxon>
        <taxon>Streptomycetaceae</taxon>
        <taxon>Streptomyces</taxon>
    </lineage>
</organism>